<keyword evidence="1" id="KW-0732">Signal</keyword>
<keyword evidence="3" id="KW-1185">Reference proteome</keyword>
<dbReference type="RefSeq" id="WP_284327415.1">
    <property type="nucleotide sequence ID" value="NZ_BSUN01000001.1"/>
</dbReference>
<feature type="signal peptide" evidence="1">
    <location>
        <begin position="1"/>
        <end position="39"/>
    </location>
</feature>
<dbReference type="Proteomes" id="UP001157125">
    <property type="component" value="Unassembled WGS sequence"/>
</dbReference>
<gene>
    <name evidence="2" type="ORF">GCM10025876_06690</name>
</gene>
<accession>A0ABQ6I9J1</accession>
<evidence type="ECO:0008006" key="4">
    <source>
        <dbReference type="Google" id="ProtNLM"/>
    </source>
</evidence>
<proteinExistence type="predicted"/>
<evidence type="ECO:0000256" key="1">
    <source>
        <dbReference type="SAM" id="SignalP"/>
    </source>
</evidence>
<name>A0ABQ6I9J1_9MICO</name>
<feature type="chain" id="PRO_5047401665" description="DUF2946 domain-containing protein" evidence="1">
    <location>
        <begin position="40"/>
        <end position="149"/>
    </location>
</feature>
<protein>
    <recommendedName>
        <fullName evidence="4">DUF2946 domain-containing protein</fullName>
    </recommendedName>
</protein>
<dbReference type="EMBL" id="BSUN01000001">
    <property type="protein sequence ID" value="GMA34465.1"/>
    <property type="molecule type" value="Genomic_DNA"/>
</dbReference>
<organism evidence="2 3">
    <name type="scientific">Demequina litorisediminis</name>
    <dbReference type="NCBI Taxonomy" id="1849022"/>
    <lineage>
        <taxon>Bacteria</taxon>
        <taxon>Bacillati</taxon>
        <taxon>Actinomycetota</taxon>
        <taxon>Actinomycetes</taxon>
        <taxon>Micrococcales</taxon>
        <taxon>Demequinaceae</taxon>
        <taxon>Demequina</taxon>
    </lineage>
</organism>
<evidence type="ECO:0000313" key="2">
    <source>
        <dbReference type="EMBL" id="GMA34465.1"/>
    </source>
</evidence>
<sequence>MSIVASSAGRARTRVAARWAVLAGLLAMGLGLTMGLAHAADAVEASPVVAMATHQDAVGAAAAPHADRSGASAMAGGQEGATCATCGDHSDGAMVACLVTLAVIALVAAVRPLPAVAWVTRSAPAVAPVALPRAWARTLTPEALCVCRT</sequence>
<reference evidence="3" key="1">
    <citation type="journal article" date="2019" name="Int. J. Syst. Evol. Microbiol.">
        <title>The Global Catalogue of Microorganisms (GCM) 10K type strain sequencing project: providing services to taxonomists for standard genome sequencing and annotation.</title>
        <authorList>
            <consortium name="The Broad Institute Genomics Platform"/>
            <consortium name="The Broad Institute Genome Sequencing Center for Infectious Disease"/>
            <person name="Wu L."/>
            <person name="Ma J."/>
        </authorList>
    </citation>
    <scope>NUCLEOTIDE SEQUENCE [LARGE SCALE GENOMIC DNA]</scope>
    <source>
        <strain evidence="3">NBRC 112299</strain>
    </source>
</reference>
<evidence type="ECO:0000313" key="3">
    <source>
        <dbReference type="Proteomes" id="UP001157125"/>
    </source>
</evidence>
<comment type="caution">
    <text evidence="2">The sequence shown here is derived from an EMBL/GenBank/DDBJ whole genome shotgun (WGS) entry which is preliminary data.</text>
</comment>